<evidence type="ECO:0000259" key="2">
    <source>
        <dbReference type="PROSITE" id="PS50119"/>
    </source>
</evidence>
<dbReference type="InterPro" id="IPR011042">
    <property type="entry name" value="6-blade_b-propeller_TolB-like"/>
</dbReference>
<proteinExistence type="predicted"/>
<protein>
    <recommendedName>
        <fullName evidence="2">B box-type domain-containing protein</fullName>
    </recommendedName>
</protein>
<keyword evidence="1" id="KW-0479">Metal-binding</keyword>
<keyword evidence="4" id="KW-1185">Reference proteome</keyword>
<dbReference type="Proteomes" id="UP000683360">
    <property type="component" value="Unassembled WGS sequence"/>
</dbReference>
<evidence type="ECO:0000313" key="3">
    <source>
        <dbReference type="EMBL" id="CAG2235495.1"/>
    </source>
</evidence>
<reference evidence="3" key="1">
    <citation type="submission" date="2021-03" db="EMBL/GenBank/DDBJ databases">
        <authorList>
            <person name="Bekaert M."/>
        </authorList>
    </citation>
    <scope>NUCLEOTIDE SEQUENCE</scope>
</reference>
<comment type="caution">
    <text evidence="3">The sequence shown here is derived from an EMBL/GenBank/DDBJ whole genome shotgun (WGS) entry which is preliminary data.</text>
</comment>
<keyword evidence="1" id="KW-0862">Zinc</keyword>
<dbReference type="PROSITE" id="PS50119">
    <property type="entry name" value="ZF_BBOX"/>
    <property type="match status" value="1"/>
</dbReference>
<name>A0A8S3TYH1_MYTED</name>
<dbReference type="SUPFAM" id="SSF101898">
    <property type="entry name" value="NHL repeat"/>
    <property type="match status" value="1"/>
</dbReference>
<organism evidence="3 4">
    <name type="scientific">Mytilus edulis</name>
    <name type="common">Blue mussel</name>
    <dbReference type="NCBI Taxonomy" id="6550"/>
    <lineage>
        <taxon>Eukaryota</taxon>
        <taxon>Metazoa</taxon>
        <taxon>Spiralia</taxon>
        <taxon>Lophotrochozoa</taxon>
        <taxon>Mollusca</taxon>
        <taxon>Bivalvia</taxon>
        <taxon>Autobranchia</taxon>
        <taxon>Pteriomorphia</taxon>
        <taxon>Mytilida</taxon>
        <taxon>Mytiloidea</taxon>
        <taxon>Mytilidae</taxon>
        <taxon>Mytilinae</taxon>
        <taxon>Mytilus</taxon>
    </lineage>
</organism>
<feature type="domain" description="B box-type" evidence="2">
    <location>
        <begin position="51"/>
        <end position="98"/>
    </location>
</feature>
<dbReference type="GO" id="GO:0008270">
    <property type="term" value="F:zinc ion binding"/>
    <property type="evidence" value="ECO:0007669"/>
    <property type="project" value="UniProtKB-KW"/>
</dbReference>
<sequence length="530" mass="60460">MFQTELHCNLKDVAPLISYIPKLPSFHDNFNPTSVIFLNTVGSDIYQRNMTETSHCANCMRFEKKSNAKKWCQNCSVKICLACARVHRQFKPPHTVDIERRIKHLKEVILKIAFELKNSCTGLFDKEEEIKSTIKGFRKKVNEYFDKIEKELIEEMDKICNHCRTIMGQQISKLEAECAELTGYSDFISDLKETGSEIDLFQTIKMIDRKTHEQEIHIQERATVYTFEFLPLEKLIEFNTTIPSFGSIQCTNKPLPIPSIRQTDQQGQCLAHPDDHKIQMISTLNMNKLPGENLLVSESHFLPDGKIILSFMNKKCVIVCETDGSGLDKLELEYEPQRVAVFDRKGVVTLNEKGVAFISLKPLKSGQEILRGSFYAISCSKELICVSSHRKLTLVNIDGQIIREMKVNFDPRDIFLCEDRHIYCSLAIRPEINVIDPDGKSRSIHRDKYLLNAIGMVVNDNGDVFSCSSKYNCVFKMCQDGHDGSKSTVILNVANDVSNITGFDFCIESKDILVISNHGKSVSVFKKRRT</sequence>
<dbReference type="OrthoDB" id="6059457at2759"/>
<dbReference type="InterPro" id="IPR000315">
    <property type="entry name" value="Znf_B-box"/>
</dbReference>
<dbReference type="EMBL" id="CAJPWZ010002318">
    <property type="protein sequence ID" value="CAG2235495.1"/>
    <property type="molecule type" value="Genomic_DNA"/>
</dbReference>
<accession>A0A8S3TYH1</accession>
<evidence type="ECO:0000256" key="1">
    <source>
        <dbReference type="PROSITE-ProRule" id="PRU00024"/>
    </source>
</evidence>
<evidence type="ECO:0000313" key="4">
    <source>
        <dbReference type="Proteomes" id="UP000683360"/>
    </source>
</evidence>
<dbReference type="AlphaFoldDB" id="A0A8S3TYH1"/>
<keyword evidence="1" id="KW-0863">Zinc-finger</keyword>
<gene>
    <name evidence="3" type="ORF">MEDL_47924</name>
</gene>
<dbReference type="Gene3D" id="2.120.10.30">
    <property type="entry name" value="TolB, C-terminal domain"/>
    <property type="match status" value="1"/>
</dbReference>